<evidence type="ECO:0000256" key="1">
    <source>
        <dbReference type="ARBA" id="ARBA00023295"/>
    </source>
</evidence>
<feature type="domain" description="Fibronectin type-III" evidence="4">
    <location>
        <begin position="34"/>
        <end position="124"/>
    </location>
</feature>
<gene>
    <name evidence="5" type="ORF">BC793_117130</name>
</gene>
<feature type="chain" id="PRO_5016351022" description="Fibronectin type-III domain-containing protein" evidence="3">
    <location>
        <begin position="31"/>
        <end position="1003"/>
    </location>
</feature>
<protein>
    <recommendedName>
        <fullName evidence="4">Fibronectin type-III domain-containing protein</fullName>
    </recommendedName>
</protein>
<keyword evidence="1" id="KW-0326">Glycosidase</keyword>
<dbReference type="InterPro" id="IPR036116">
    <property type="entry name" value="FN3_sf"/>
</dbReference>
<keyword evidence="3" id="KW-0732">Signal</keyword>
<reference evidence="5 6" key="1">
    <citation type="submission" date="2018-05" db="EMBL/GenBank/DDBJ databases">
        <title>Genomic Encyclopedia of Archaeal and Bacterial Type Strains, Phase II (KMG-II): from individual species to whole genera.</title>
        <authorList>
            <person name="Goeker M."/>
        </authorList>
    </citation>
    <scope>NUCLEOTIDE SEQUENCE [LARGE SCALE GENOMIC DNA]</scope>
    <source>
        <strain evidence="5 6">DSM 45184</strain>
    </source>
</reference>
<dbReference type="GO" id="GO:0016798">
    <property type="term" value="F:hydrolase activity, acting on glycosyl bonds"/>
    <property type="evidence" value="ECO:0007669"/>
    <property type="project" value="UniProtKB-KW"/>
</dbReference>
<feature type="domain" description="Fibronectin type-III" evidence="4">
    <location>
        <begin position="218"/>
        <end position="309"/>
    </location>
</feature>
<feature type="signal peptide" evidence="3">
    <location>
        <begin position="1"/>
        <end position="30"/>
    </location>
</feature>
<evidence type="ECO:0000313" key="6">
    <source>
        <dbReference type="Proteomes" id="UP000245697"/>
    </source>
</evidence>
<name>A0A316F7J3_9ACTN</name>
<organism evidence="5 6">
    <name type="scientific">Actinoplanes xinjiangensis</name>
    <dbReference type="NCBI Taxonomy" id="512350"/>
    <lineage>
        <taxon>Bacteria</taxon>
        <taxon>Bacillati</taxon>
        <taxon>Actinomycetota</taxon>
        <taxon>Actinomycetes</taxon>
        <taxon>Micromonosporales</taxon>
        <taxon>Micromonosporaceae</taxon>
        <taxon>Actinoplanes</taxon>
    </lineage>
</organism>
<dbReference type="Proteomes" id="UP000245697">
    <property type="component" value="Unassembled WGS sequence"/>
</dbReference>
<keyword evidence="1" id="KW-0378">Hydrolase</keyword>
<sequence length="1003" mass="102104">MDLRRLLVAVGVGTLGLATVSVAVPSSASAAPAAPRSLAVARAADDVYKVRVTWKTVPDVDHYAIDIIAGDVQTVLDLPATATEYTIDAPNPCTAYKVRVGAVDKAGESTNTGYWSLRALTPSAVMGMAPTRTDEGTTATAAWRVPAWTGYTPLTGYRSVFTRLSDGVVLADQTSMDMSFRYAGIDADRAYTLAVTTVNEYGACVTAKSLIDRYRPADPTNLVVERRADAPGTVDLVWKAPAGGPAPTYYQIGYGTEKVTRLVKVDASARTTTLSLAADKSWVVELKAYNENGGSSAVTGTVPIWDPNAEPPAPETDTTIVPSGPDRVPPTITTTLSQKPVNGWFRTPVTIQFACADDSGAIASCPAPVLAGSDGLARRYSGTAKDAAGNTTTTTVTLKVDQTAPQIAAEVIGTKNAAGWYTTAPRIHYTCTDATSTVSSCPADTVVADGLAQKVTGIALDKAGNTATATVTLDVDVTAPVLTTTIDQTANSAGWYRTAPTVHFNCTDGASGLASCPADTTVTTDGAGQVVTGTAGDRAGNSAGTSVTVNVDRTAPAIVATLVGAANDAGWLRTAPTIRFTCTDGGSGIASCPADVTVDTDGAAQVVNGTTVDNAGNTTSTAVTVDVDKTAPVVTTTVDATPSSAGWYRTAPTVRFLCTDAASGIASCPADTTVTTDGANQVVTGTTVDKAGNTTGTSVTVNVDRTAPKITAALAGTANGAGWHRTPPTVKFTCTDTGSGIDVCPADVTVNADGTAQVVTGTATDRAGNNTAVSVTVNVDRTVPVVTTTVDGSANAEGWYRTAPTVRFGCTDTGSGVGSCPAARTVTGDGAGQVVTGTATDRAGNTATATATVKVDRTAPAVTVVGATDGAVLGPDANPVLSCATTDPVSGVATAATISRVESNGHHTVRCTGAVDKAGNAAATVQITYSVKLTVQWLIDLTRQYGTGASPVTLQHLANDLNAGRFTAYIAKVTAMTNGAKPTLTPIQAVTLTYWALLLSVTY</sequence>
<evidence type="ECO:0000256" key="3">
    <source>
        <dbReference type="SAM" id="SignalP"/>
    </source>
</evidence>
<dbReference type="EMBL" id="QGGR01000017">
    <property type="protein sequence ID" value="PWK41263.1"/>
    <property type="molecule type" value="Genomic_DNA"/>
</dbReference>
<evidence type="ECO:0000256" key="2">
    <source>
        <dbReference type="ARBA" id="ARBA00023326"/>
    </source>
</evidence>
<dbReference type="InterPro" id="IPR013783">
    <property type="entry name" value="Ig-like_fold"/>
</dbReference>
<proteinExistence type="predicted"/>
<evidence type="ECO:0000259" key="4">
    <source>
        <dbReference type="PROSITE" id="PS50853"/>
    </source>
</evidence>
<keyword evidence="2" id="KW-0624">Polysaccharide degradation</keyword>
<dbReference type="SMART" id="SM00060">
    <property type="entry name" value="FN3"/>
    <property type="match status" value="3"/>
</dbReference>
<dbReference type="SUPFAM" id="SSF49265">
    <property type="entry name" value="Fibronectin type III"/>
    <property type="match status" value="2"/>
</dbReference>
<dbReference type="PROSITE" id="PS50853">
    <property type="entry name" value="FN3"/>
    <property type="match status" value="2"/>
</dbReference>
<dbReference type="GO" id="GO:0000272">
    <property type="term" value="P:polysaccharide catabolic process"/>
    <property type="evidence" value="ECO:0007669"/>
    <property type="project" value="UniProtKB-KW"/>
</dbReference>
<dbReference type="AlphaFoldDB" id="A0A316F7J3"/>
<keyword evidence="2" id="KW-0119">Carbohydrate metabolism</keyword>
<dbReference type="InterPro" id="IPR003961">
    <property type="entry name" value="FN3_dom"/>
</dbReference>
<dbReference type="OrthoDB" id="5718261at2"/>
<accession>A0A316F7J3</accession>
<keyword evidence="6" id="KW-1185">Reference proteome</keyword>
<dbReference type="Gene3D" id="2.60.40.10">
    <property type="entry name" value="Immunoglobulins"/>
    <property type="match status" value="2"/>
</dbReference>
<evidence type="ECO:0000313" key="5">
    <source>
        <dbReference type="EMBL" id="PWK41263.1"/>
    </source>
</evidence>
<comment type="caution">
    <text evidence="5">The sequence shown here is derived from an EMBL/GenBank/DDBJ whole genome shotgun (WGS) entry which is preliminary data.</text>
</comment>